<dbReference type="PANTHER" id="PTHR42920">
    <property type="entry name" value="OS03G0707200 PROTEIN-RELATED"/>
    <property type="match status" value="1"/>
</dbReference>
<keyword evidence="3 6" id="KW-0812">Transmembrane</keyword>
<feature type="transmembrane region" description="Helical" evidence="6">
    <location>
        <begin position="164"/>
        <end position="184"/>
    </location>
</feature>
<reference evidence="8 9" key="1">
    <citation type="journal article" date="2024" name="Chem. Sci.">
        <title>Discovery of megapolipeptins by genome mining of a Burkholderiales bacteria collection.</title>
        <authorList>
            <person name="Paulo B.S."/>
            <person name="Recchia M.J.J."/>
            <person name="Lee S."/>
            <person name="Fergusson C.H."/>
            <person name="Romanowski S.B."/>
            <person name="Hernandez A."/>
            <person name="Krull N."/>
            <person name="Liu D.Y."/>
            <person name="Cavanagh H."/>
            <person name="Bos A."/>
            <person name="Gray C.A."/>
            <person name="Murphy B.T."/>
            <person name="Linington R.G."/>
            <person name="Eustaquio A.S."/>
        </authorList>
    </citation>
    <scope>NUCLEOTIDE SEQUENCE [LARGE SCALE GENOMIC DNA]</scope>
    <source>
        <strain evidence="8 9">RL21-008-BIB-B</strain>
    </source>
</reference>
<dbReference type="EMBL" id="JAQQFR010000004">
    <property type="protein sequence ID" value="MFL9878256.1"/>
    <property type="molecule type" value="Genomic_DNA"/>
</dbReference>
<feature type="transmembrane region" description="Helical" evidence="6">
    <location>
        <begin position="98"/>
        <end position="118"/>
    </location>
</feature>
<dbReference type="Proteomes" id="UP001629214">
    <property type="component" value="Unassembled WGS sequence"/>
</dbReference>
<feature type="transmembrane region" description="Helical" evidence="6">
    <location>
        <begin position="259"/>
        <end position="278"/>
    </location>
</feature>
<dbReference type="RefSeq" id="WP_408167051.1">
    <property type="nucleotide sequence ID" value="NZ_JAQQFR010000004.1"/>
</dbReference>
<organism evidence="8 9">
    <name type="scientific">Herbaspirillum rhizosphaerae</name>
    <dbReference type="NCBI Taxonomy" id="346179"/>
    <lineage>
        <taxon>Bacteria</taxon>
        <taxon>Pseudomonadati</taxon>
        <taxon>Pseudomonadota</taxon>
        <taxon>Betaproteobacteria</taxon>
        <taxon>Burkholderiales</taxon>
        <taxon>Oxalobacteraceae</taxon>
        <taxon>Herbaspirillum</taxon>
    </lineage>
</organism>
<feature type="transmembrane region" description="Helical" evidence="6">
    <location>
        <begin position="228"/>
        <end position="247"/>
    </location>
</feature>
<feature type="transmembrane region" description="Helical" evidence="6">
    <location>
        <begin position="196"/>
        <end position="216"/>
    </location>
</feature>
<evidence type="ECO:0000256" key="2">
    <source>
        <dbReference type="ARBA" id="ARBA00022475"/>
    </source>
</evidence>
<feature type="transmembrane region" description="Helical" evidence="6">
    <location>
        <begin position="73"/>
        <end position="92"/>
    </location>
</feature>
<evidence type="ECO:0000256" key="6">
    <source>
        <dbReference type="SAM" id="Phobius"/>
    </source>
</evidence>
<evidence type="ECO:0000256" key="4">
    <source>
        <dbReference type="ARBA" id="ARBA00022989"/>
    </source>
</evidence>
<dbReference type="Pfam" id="PF00892">
    <property type="entry name" value="EamA"/>
    <property type="match status" value="2"/>
</dbReference>
<gene>
    <name evidence="8" type="ORF">PQR63_07690</name>
</gene>
<comment type="subcellular location">
    <subcellularLocation>
        <location evidence="1">Cell membrane</location>
        <topology evidence="1">Multi-pass membrane protein</topology>
    </subcellularLocation>
</comment>
<keyword evidence="9" id="KW-1185">Reference proteome</keyword>
<feature type="domain" description="EamA" evidence="7">
    <location>
        <begin position="165"/>
        <end position="301"/>
    </location>
</feature>
<evidence type="ECO:0000256" key="5">
    <source>
        <dbReference type="ARBA" id="ARBA00023136"/>
    </source>
</evidence>
<evidence type="ECO:0000256" key="1">
    <source>
        <dbReference type="ARBA" id="ARBA00004651"/>
    </source>
</evidence>
<feature type="transmembrane region" description="Helical" evidence="6">
    <location>
        <begin position="125"/>
        <end position="144"/>
    </location>
</feature>
<dbReference type="InterPro" id="IPR051258">
    <property type="entry name" value="Diverse_Substrate_Transporter"/>
</dbReference>
<feature type="transmembrane region" description="Helical" evidence="6">
    <location>
        <begin position="33"/>
        <end position="53"/>
    </location>
</feature>
<dbReference type="InterPro" id="IPR037185">
    <property type="entry name" value="EmrE-like"/>
</dbReference>
<name>A0ABW8Z5N9_9BURK</name>
<accession>A0ABW8Z5N9</accession>
<evidence type="ECO:0000313" key="9">
    <source>
        <dbReference type="Proteomes" id="UP001629214"/>
    </source>
</evidence>
<sequence length="315" mass="33445">MNYTPGRMMAYVCLALSMSMVGAYVALTKPLAAALPVFLLAWLRFGIGAVAMIRWLKKPGTEAPLTPRTRLLVFLESFLGNFLFTICMISGVSMTSAVSAGVIMSVIPAVVALMSWIFLRERIGLRVWLAVACGALGIGLLSLAKNPHAPGLDSAGDVQAHQAWLGNLLIFAAVLCEASYAVIGKKLTAVLSPKRISSIINLWGLILMTPMGFYAALHFDFGAVHQGIWLLLLFYALAASVWSVWLWMTGLKSIPASRAGVFTVMLPISTALVGVLALGETLTMIQLAAFAVALIGMLLVTVPGKSSVDAAGPAH</sequence>
<keyword evidence="5 6" id="KW-0472">Membrane</keyword>
<feature type="transmembrane region" description="Helical" evidence="6">
    <location>
        <begin position="284"/>
        <end position="302"/>
    </location>
</feature>
<comment type="caution">
    <text evidence="8">The sequence shown here is derived from an EMBL/GenBank/DDBJ whole genome shotgun (WGS) entry which is preliminary data.</text>
</comment>
<dbReference type="PANTHER" id="PTHR42920:SF5">
    <property type="entry name" value="EAMA DOMAIN-CONTAINING PROTEIN"/>
    <property type="match status" value="1"/>
</dbReference>
<proteinExistence type="predicted"/>
<evidence type="ECO:0000256" key="3">
    <source>
        <dbReference type="ARBA" id="ARBA00022692"/>
    </source>
</evidence>
<dbReference type="SUPFAM" id="SSF103481">
    <property type="entry name" value="Multidrug resistance efflux transporter EmrE"/>
    <property type="match status" value="2"/>
</dbReference>
<feature type="domain" description="EamA" evidence="7">
    <location>
        <begin position="9"/>
        <end position="142"/>
    </location>
</feature>
<dbReference type="InterPro" id="IPR000620">
    <property type="entry name" value="EamA_dom"/>
</dbReference>
<protein>
    <submittedName>
        <fullName evidence="8">DMT family transporter</fullName>
    </submittedName>
</protein>
<keyword evidence="4 6" id="KW-1133">Transmembrane helix</keyword>
<evidence type="ECO:0000313" key="8">
    <source>
        <dbReference type="EMBL" id="MFL9878256.1"/>
    </source>
</evidence>
<keyword evidence="2" id="KW-1003">Cell membrane</keyword>
<evidence type="ECO:0000259" key="7">
    <source>
        <dbReference type="Pfam" id="PF00892"/>
    </source>
</evidence>
<feature type="transmembrane region" description="Helical" evidence="6">
    <location>
        <begin position="9"/>
        <end position="27"/>
    </location>
</feature>